<comment type="caution">
    <text evidence="2">The sequence shown here is derived from an EMBL/GenBank/DDBJ whole genome shotgun (WGS) entry which is preliminary data.</text>
</comment>
<dbReference type="Gene3D" id="2.60.40.10">
    <property type="entry name" value="Immunoglobulins"/>
    <property type="match status" value="2"/>
</dbReference>
<dbReference type="SUPFAM" id="SSF48726">
    <property type="entry name" value="Immunoglobulin"/>
    <property type="match status" value="2"/>
</dbReference>
<sequence length="278" mass="30897">MAGQPFFISRGDNIVHGINIDIEGKWKYEINKIPGGSRVVYSLTIRGLEEEDAGLYMCRIRINGNNEVSVWPTKYAKLTVQTVGRPEIVGDILPTVTQINAEADLICAVVNDKIDDANVIEWVKARSASGQPIFISENDKVVDSAQQIIEETKKFKYEVRREKQESRDLYILTIRGLAEEDAGDYICRIRITGPNSPPSSWPQKVAQLTVQSYPTPTVTWQKLTNQGRVDIRDDDKYDLKTMECQGANCPSIGTGGGSAVTFSVTSLVLSAISVMFYL</sequence>
<accession>A0ABQ9FJ98</accession>
<dbReference type="InterPro" id="IPR036179">
    <property type="entry name" value="Ig-like_dom_sf"/>
</dbReference>
<proteinExistence type="predicted"/>
<name>A0ABQ9FJ98_TEGGR</name>
<dbReference type="InterPro" id="IPR007110">
    <property type="entry name" value="Ig-like_dom"/>
</dbReference>
<dbReference type="EMBL" id="JARBDR010000328">
    <property type="protein sequence ID" value="KAJ8316002.1"/>
    <property type="molecule type" value="Genomic_DNA"/>
</dbReference>
<protein>
    <recommendedName>
        <fullName evidence="1">Ig-like domain-containing protein</fullName>
    </recommendedName>
</protein>
<organism evidence="2 3">
    <name type="scientific">Tegillarca granosa</name>
    <name type="common">Malaysian cockle</name>
    <name type="synonym">Anadara granosa</name>
    <dbReference type="NCBI Taxonomy" id="220873"/>
    <lineage>
        <taxon>Eukaryota</taxon>
        <taxon>Metazoa</taxon>
        <taxon>Spiralia</taxon>
        <taxon>Lophotrochozoa</taxon>
        <taxon>Mollusca</taxon>
        <taxon>Bivalvia</taxon>
        <taxon>Autobranchia</taxon>
        <taxon>Pteriomorphia</taxon>
        <taxon>Arcoida</taxon>
        <taxon>Arcoidea</taxon>
        <taxon>Arcidae</taxon>
        <taxon>Tegillarca</taxon>
    </lineage>
</organism>
<dbReference type="InterPro" id="IPR013783">
    <property type="entry name" value="Ig-like_fold"/>
</dbReference>
<evidence type="ECO:0000313" key="2">
    <source>
        <dbReference type="EMBL" id="KAJ8316002.1"/>
    </source>
</evidence>
<feature type="domain" description="Ig-like" evidence="1">
    <location>
        <begin position="86"/>
        <end position="206"/>
    </location>
</feature>
<dbReference type="InterPro" id="IPR003599">
    <property type="entry name" value="Ig_sub"/>
</dbReference>
<evidence type="ECO:0000259" key="1">
    <source>
        <dbReference type="PROSITE" id="PS50835"/>
    </source>
</evidence>
<dbReference type="Proteomes" id="UP001217089">
    <property type="component" value="Unassembled WGS sequence"/>
</dbReference>
<reference evidence="2 3" key="1">
    <citation type="submission" date="2022-12" db="EMBL/GenBank/DDBJ databases">
        <title>Chromosome-level genome of Tegillarca granosa.</title>
        <authorList>
            <person name="Kim J."/>
        </authorList>
    </citation>
    <scope>NUCLEOTIDE SEQUENCE [LARGE SCALE GENOMIC DNA]</scope>
    <source>
        <strain evidence="2">Teg-2019</strain>
        <tissue evidence="2">Adductor muscle</tissue>
    </source>
</reference>
<dbReference type="PROSITE" id="PS50835">
    <property type="entry name" value="IG_LIKE"/>
    <property type="match status" value="1"/>
</dbReference>
<dbReference type="SMART" id="SM00409">
    <property type="entry name" value="IG"/>
    <property type="match status" value="2"/>
</dbReference>
<gene>
    <name evidence="2" type="ORF">KUTeg_006016</name>
</gene>
<evidence type="ECO:0000313" key="3">
    <source>
        <dbReference type="Proteomes" id="UP001217089"/>
    </source>
</evidence>
<keyword evidence="3" id="KW-1185">Reference proteome</keyword>